<keyword evidence="2 7" id="KW-0812">Transmembrane</keyword>
<feature type="transmembrane region" description="Helical" evidence="7">
    <location>
        <begin position="112"/>
        <end position="131"/>
    </location>
</feature>
<feature type="transmembrane region" description="Helical" evidence="7">
    <location>
        <begin position="72"/>
        <end position="92"/>
    </location>
</feature>
<sequence length="413" mass="46144">MAHTLTPEQIEQLRNSPAAAPPVGIIPNYDNPPNNNRLALAVIILGISVTTIAGLIRFYAKVFCTRRIRLEDYLGLVSFPFFLAGTWALTNVPKKPGYFVHMWDVRMVDLEGFLFTYVLSTTLYCVTLLLAKAAILLEWSHIFVPRPNRNGLWWICYGMLIANTALYIATIAALNYACSPQEKTWRQYLPGKCINFNVFNIFITIFHLVFDLLMLLLPHTVIWKLSLTTRQKIGVSVIFSVGSLACAWAAGRVVSAFDLTASQDKTYTYSQYIMWGIAEVTTAELIFCVPAFPLAFRPPNPLHSLCGVLWSKITMVTSSERISSTSTLPQLSVEPGQRDSSSYRRWQDEGSDAGLTELEPVRIQSGRPKDLQHDMPKITLGGILVTTEIDVRLETGKSSKGVKGNSGINQSEW</sequence>
<evidence type="ECO:0000256" key="6">
    <source>
        <dbReference type="SAM" id="MobiDB-lite"/>
    </source>
</evidence>
<dbReference type="InterPro" id="IPR049326">
    <property type="entry name" value="Rhodopsin_dom_fungi"/>
</dbReference>
<evidence type="ECO:0000256" key="3">
    <source>
        <dbReference type="ARBA" id="ARBA00022989"/>
    </source>
</evidence>
<evidence type="ECO:0000256" key="1">
    <source>
        <dbReference type="ARBA" id="ARBA00004141"/>
    </source>
</evidence>
<feature type="transmembrane region" description="Helical" evidence="7">
    <location>
        <begin position="152"/>
        <end position="177"/>
    </location>
</feature>
<dbReference type="GO" id="GO:0016020">
    <property type="term" value="C:membrane"/>
    <property type="evidence" value="ECO:0007669"/>
    <property type="project" value="UniProtKB-SubCell"/>
</dbReference>
<protein>
    <recommendedName>
        <fullName evidence="8">Rhodopsin domain-containing protein</fullName>
    </recommendedName>
</protein>
<name>A0A553IFK3_9PEZI</name>
<dbReference type="PANTHER" id="PTHR33048">
    <property type="entry name" value="PTH11-LIKE INTEGRAL MEMBRANE PROTEIN (AFU_ORTHOLOGUE AFUA_5G11245)"/>
    <property type="match status" value="1"/>
</dbReference>
<evidence type="ECO:0000256" key="4">
    <source>
        <dbReference type="ARBA" id="ARBA00023136"/>
    </source>
</evidence>
<feature type="transmembrane region" description="Helical" evidence="7">
    <location>
        <begin position="197"/>
        <end position="221"/>
    </location>
</feature>
<gene>
    <name evidence="9" type="ORF">FHL15_000328</name>
</gene>
<feature type="domain" description="Rhodopsin" evidence="8">
    <location>
        <begin position="56"/>
        <end position="292"/>
    </location>
</feature>
<dbReference type="Proteomes" id="UP000319160">
    <property type="component" value="Unassembled WGS sequence"/>
</dbReference>
<evidence type="ECO:0000313" key="10">
    <source>
        <dbReference type="Proteomes" id="UP000319160"/>
    </source>
</evidence>
<accession>A0A553IFK3</accession>
<feature type="transmembrane region" description="Helical" evidence="7">
    <location>
        <begin position="233"/>
        <end position="253"/>
    </location>
</feature>
<evidence type="ECO:0000259" key="8">
    <source>
        <dbReference type="Pfam" id="PF20684"/>
    </source>
</evidence>
<dbReference type="Pfam" id="PF20684">
    <property type="entry name" value="Fung_rhodopsin"/>
    <property type="match status" value="1"/>
</dbReference>
<evidence type="ECO:0000256" key="5">
    <source>
        <dbReference type="ARBA" id="ARBA00038359"/>
    </source>
</evidence>
<dbReference type="OrthoDB" id="2496787at2759"/>
<dbReference type="AlphaFoldDB" id="A0A553IFK3"/>
<feature type="transmembrane region" description="Helical" evidence="7">
    <location>
        <begin position="38"/>
        <end position="60"/>
    </location>
</feature>
<comment type="caution">
    <text evidence="9">The sequence shown here is derived from an EMBL/GenBank/DDBJ whole genome shotgun (WGS) entry which is preliminary data.</text>
</comment>
<comment type="similarity">
    <text evidence="5">Belongs to the SAT4 family.</text>
</comment>
<evidence type="ECO:0000313" key="9">
    <source>
        <dbReference type="EMBL" id="TRX98986.1"/>
    </source>
</evidence>
<proteinExistence type="inferred from homology"/>
<evidence type="ECO:0000256" key="7">
    <source>
        <dbReference type="SAM" id="Phobius"/>
    </source>
</evidence>
<keyword evidence="10" id="KW-1185">Reference proteome</keyword>
<organism evidence="9 10">
    <name type="scientific">Xylaria flabelliformis</name>
    <dbReference type="NCBI Taxonomy" id="2512241"/>
    <lineage>
        <taxon>Eukaryota</taxon>
        <taxon>Fungi</taxon>
        <taxon>Dikarya</taxon>
        <taxon>Ascomycota</taxon>
        <taxon>Pezizomycotina</taxon>
        <taxon>Sordariomycetes</taxon>
        <taxon>Xylariomycetidae</taxon>
        <taxon>Xylariales</taxon>
        <taxon>Xylariaceae</taxon>
        <taxon>Xylaria</taxon>
    </lineage>
</organism>
<dbReference type="InterPro" id="IPR052337">
    <property type="entry name" value="SAT4-like"/>
</dbReference>
<evidence type="ECO:0000256" key="2">
    <source>
        <dbReference type="ARBA" id="ARBA00022692"/>
    </source>
</evidence>
<keyword evidence="4 7" id="KW-0472">Membrane</keyword>
<comment type="subcellular location">
    <subcellularLocation>
        <location evidence="1">Membrane</location>
        <topology evidence="1">Multi-pass membrane protein</topology>
    </subcellularLocation>
</comment>
<dbReference type="PANTHER" id="PTHR33048:SF47">
    <property type="entry name" value="INTEGRAL MEMBRANE PROTEIN-RELATED"/>
    <property type="match status" value="1"/>
</dbReference>
<reference evidence="10" key="1">
    <citation type="submission" date="2019-06" db="EMBL/GenBank/DDBJ databases">
        <title>Draft genome sequence of the griseofulvin-producing fungus Xylaria cubensis strain G536.</title>
        <authorList>
            <person name="Mead M.E."/>
            <person name="Raja H.A."/>
            <person name="Steenwyk J.L."/>
            <person name="Knowles S.L."/>
            <person name="Oberlies N.H."/>
            <person name="Rokas A."/>
        </authorList>
    </citation>
    <scope>NUCLEOTIDE SEQUENCE [LARGE SCALE GENOMIC DNA]</scope>
    <source>
        <strain evidence="10">G536</strain>
    </source>
</reference>
<feature type="transmembrane region" description="Helical" evidence="7">
    <location>
        <begin position="273"/>
        <end position="296"/>
    </location>
</feature>
<keyword evidence="3 7" id="KW-1133">Transmembrane helix</keyword>
<feature type="region of interest" description="Disordered" evidence="6">
    <location>
        <begin position="326"/>
        <end position="357"/>
    </location>
</feature>
<dbReference type="EMBL" id="VFLP01000001">
    <property type="protein sequence ID" value="TRX98986.1"/>
    <property type="molecule type" value="Genomic_DNA"/>
</dbReference>
<dbReference type="STRING" id="2512241.A0A553IFK3"/>